<name>A0AA39M4E9_9BILA</name>
<accession>A0AA39M4E9</accession>
<evidence type="ECO:0000256" key="1">
    <source>
        <dbReference type="SAM" id="Phobius"/>
    </source>
</evidence>
<dbReference type="EMBL" id="JAUCMV010000002">
    <property type="protein sequence ID" value="KAK0420200.1"/>
    <property type="molecule type" value="Genomic_DNA"/>
</dbReference>
<proteinExistence type="predicted"/>
<organism evidence="2 3">
    <name type="scientific">Steinernema hermaphroditum</name>
    <dbReference type="NCBI Taxonomy" id="289476"/>
    <lineage>
        <taxon>Eukaryota</taxon>
        <taxon>Metazoa</taxon>
        <taxon>Ecdysozoa</taxon>
        <taxon>Nematoda</taxon>
        <taxon>Chromadorea</taxon>
        <taxon>Rhabditida</taxon>
        <taxon>Tylenchina</taxon>
        <taxon>Panagrolaimomorpha</taxon>
        <taxon>Strongyloidoidea</taxon>
        <taxon>Steinernematidae</taxon>
        <taxon>Steinernema</taxon>
    </lineage>
</organism>
<keyword evidence="1" id="KW-0812">Transmembrane</keyword>
<evidence type="ECO:0000313" key="3">
    <source>
        <dbReference type="Proteomes" id="UP001175271"/>
    </source>
</evidence>
<keyword evidence="1" id="KW-1133">Transmembrane helix</keyword>
<keyword evidence="1" id="KW-0472">Membrane</keyword>
<comment type="caution">
    <text evidence="2">The sequence shown here is derived from an EMBL/GenBank/DDBJ whole genome shotgun (WGS) entry which is preliminary data.</text>
</comment>
<reference evidence="2" key="1">
    <citation type="submission" date="2023-06" db="EMBL/GenBank/DDBJ databases">
        <title>Genomic analysis of the entomopathogenic nematode Steinernema hermaphroditum.</title>
        <authorList>
            <person name="Schwarz E.M."/>
            <person name="Heppert J.K."/>
            <person name="Baniya A."/>
            <person name="Schwartz H.T."/>
            <person name="Tan C.-H."/>
            <person name="Antoshechkin I."/>
            <person name="Sternberg P.W."/>
            <person name="Goodrich-Blair H."/>
            <person name="Dillman A.R."/>
        </authorList>
    </citation>
    <scope>NUCLEOTIDE SEQUENCE</scope>
    <source>
        <strain evidence="2">PS9179</strain>
        <tissue evidence="2">Whole animal</tissue>
    </source>
</reference>
<dbReference type="AlphaFoldDB" id="A0AA39M4E9"/>
<keyword evidence="3" id="KW-1185">Reference proteome</keyword>
<sequence length="134" mass="16032">MTEIESPSFTSLSTHDRQIFAFRIFKTLQMWSDHPIIVDAVCRELEEYKFFSNRERLDFVQSLRPFVDIPRVKETIEHLKKNGIYTNKDGMHLSFEEYSDCEMNRIHKEMNHMIVLFVIVILLALFIVVYARNQ</sequence>
<evidence type="ECO:0000313" key="2">
    <source>
        <dbReference type="EMBL" id="KAK0420200.1"/>
    </source>
</evidence>
<protein>
    <submittedName>
        <fullName evidence="2">Uncharacterized protein</fullName>
    </submittedName>
</protein>
<gene>
    <name evidence="2" type="ORF">QR680_014562</name>
</gene>
<feature type="transmembrane region" description="Helical" evidence="1">
    <location>
        <begin position="113"/>
        <end position="131"/>
    </location>
</feature>
<dbReference type="Proteomes" id="UP001175271">
    <property type="component" value="Unassembled WGS sequence"/>
</dbReference>